<evidence type="ECO:0000313" key="3">
    <source>
        <dbReference type="EMBL" id="PIW14800.1"/>
    </source>
</evidence>
<keyword evidence="1" id="KW-0802">TPR repeat</keyword>
<accession>A0A2M7FZJ0</accession>
<protein>
    <recommendedName>
        <fullName evidence="5">FlgO domain-containing protein</fullName>
    </recommendedName>
</protein>
<dbReference type="AlphaFoldDB" id="A0A2M7FZJ0"/>
<evidence type="ECO:0008006" key="5">
    <source>
        <dbReference type="Google" id="ProtNLM"/>
    </source>
</evidence>
<feature type="repeat" description="TPR" evidence="1">
    <location>
        <begin position="664"/>
        <end position="697"/>
    </location>
</feature>
<evidence type="ECO:0000256" key="2">
    <source>
        <dbReference type="SAM" id="SignalP"/>
    </source>
</evidence>
<organism evidence="3 4">
    <name type="scientific">bacterium (Candidatus Blackallbacteria) CG17_big_fil_post_rev_8_21_14_2_50_48_46</name>
    <dbReference type="NCBI Taxonomy" id="2014261"/>
    <lineage>
        <taxon>Bacteria</taxon>
        <taxon>Candidatus Blackallbacteria</taxon>
    </lineage>
</organism>
<feature type="chain" id="PRO_5014908726" description="FlgO domain-containing protein" evidence="2">
    <location>
        <begin position="24"/>
        <end position="709"/>
    </location>
</feature>
<name>A0A2M7FZJ0_9BACT</name>
<dbReference type="SUPFAM" id="SSF48452">
    <property type="entry name" value="TPR-like"/>
    <property type="match status" value="4"/>
</dbReference>
<proteinExistence type="predicted"/>
<dbReference type="PANTHER" id="PTHR12558">
    <property type="entry name" value="CELL DIVISION CYCLE 16,23,27"/>
    <property type="match status" value="1"/>
</dbReference>
<dbReference type="SMART" id="SM00028">
    <property type="entry name" value="TPR"/>
    <property type="match status" value="9"/>
</dbReference>
<dbReference type="Gene3D" id="3.40.50.10610">
    <property type="entry name" value="ABC-type transport auxiliary lipoprotein component"/>
    <property type="match status" value="1"/>
</dbReference>
<evidence type="ECO:0000256" key="1">
    <source>
        <dbReference type="PROSITE-ProRule" id="PRU00339"/>
    </source>
</evidence>
<dbReference type="InterPro" id="IPR011990">
    <property type="entry name" value="TPR-like_helical_dom_sf"/>
</dbReference>
<dbReference type="InterPro" id="IPR019734">
    <property type="entry name" value="TPR_rpt"/>
</dbReference>
<feature type="repeat" description="TPR" evidence="1">
    <location>
        <begin position="630"/>
        <end position="663"/>
    </location>
</feature>
<dbReference type="InterPro" id="IPR014094">
    <property type="entry name" value="LpoB"/>
</dbReference>
<dbReference type="EMBL" id="PFFQ01000056">
    <property type="protein sequence ID" value="PIW14800.1"/>
    <property type="molecule type" value="Genomic_DNA"/>
</dbReference>
<comment type="caution">
    <text evidence="3">The sequence shown here is derived from an EMBL/GenBank/DDBJ whole genome shotgun (WGS) entry which is preliminary data.</text>
</comment>
<evidence type="ECO:0000313" key="4">
    <source>
        <dbReference type="Proteomes" id="UP000231019"/>
    </source>
</evidence>
<keyword evidence="2" id="KW-0732">Signal</keyword>
<dbReference type="Pfam" id="PF14559">
    <property type="entry name" value="TPR_19"/>
    <property type="match status" value="2"/>
</dbReference>
<sequence>MDKTMKKKSLTGLLLSLSLTAFFAPGVQAADHERRVMILPFRNLTQQAADNWLRDSFSESLLMGLGRVKSLQLVERAELAQVIKEQAFMQTLMADPDKAPQIGKLVGADYMVTGSFQKVGSRIQVNARLIRVQTGEIDASTLTQVQGSFEQLFELQQNLADQLVDKLQVERKADEIQKMKSSIAATRSTKAQEYYLKAKEREDFLVGEQTLSEAIQNYRAAIQEDPNYALAWAGLAESLASRAQLKGQWSQTNHQEDGPEALRCADQALKLQPDLSVAWRARAKALNALNRNEEALADAKKSVEIENSSKNIIWYLGLRHPDFNKFSPSMFESMQAEMKELGADFDDPLIKMTLASQYVYKFIAEPSTDLSPAFRLLEQALEKRPDNVPVLMLLSSFNLIKGDLPAAKKYLERIEAIDPDNPILLYLSANSLRFIDKDKALAQCLKALKLQPNLIYARILLMEIYQQQFKDIPAFEATFKLAREEAPLNGHVYQTAGTVYLRLKRYDEAIQEFELAEKYHLLTDTSEAKISYGIVLKLKADTYKRANQLDLAYQTYQAVIANQAIMDLTRAFAQREMADILYQKNDFSGALVHFTAFMQGAPGYAKDNEILANYRLLYLLAQEQKGQGSAAVYNDIGQNFLILGNREKALSYLQKALALEPQNAVVHYNLGVYYQKSNQIDKARSEFSRALALKPDYAKAQEALKDLKP</sequence>
<dbReference type="Pfam" id="PF13181">
    <property type="entry name" value="TPR_8"/>
    <property type="match status" value="1"/>
</dbReference>
<dbReference type="Pfam" id="PF13432">
    <property type="entry name" value="TPR_16"/>
    <property type="match status" value="1"/>
</dbReference>
<dbReference type="PROSITE" id="PS50005">
    <property type="entry name" value="TPR"/>
    <property type="match status" value="2"/>
</dbReference>
<feature type="signal peptide" evidence="2">
    <location>
        <begin position="1"/>
        <end position="23"/>
    </location>
</feature>
<gene>
    <name evidence="3" type="ORF">COW36_20570</name>
</gene>
<dbReference type="PANTHER" id="PTHR12558:SF13">
    <property type="entry name" value="CELL DIVISION CYCLE PROTEIN 27 HOMOLOG"/>
    <property type="match status" value="1"/>
</dbReference>
<dbReference type="Pfam" id="PF13036">
    <property type="entry name" value="LpoB"/>
    <property type="match status" value="1"/>
</dbReference>
<dbReference type="Proteomes" id="UP000231019">
    <property type="component" value="Unassembled WGS sequence"/>
</dbReference>
<reference evidence="3 4" key="1">
    <citation type="submission" date="2017-09" db="EMBL/GenBank/DDBJ databases">
        <title>Depth-based differentiation of microbial function through sediment-hosted aquifers and enrichment of novel symbionts in the deep terrestrial subsurface.</title>
        <authorList>
            <person name="Probst A.J."/>
            <person name="Ladd B."/>
            <person name="Jarett J.K."/>
            <person name="Geller-Mcgrath D.E."/>
            <person name="Sieber C.M."/>
            <person name="Emerson J.B."/>
            <person name="Anantharaman K."/>
            <person name="Thomas B.C."/>
            <person name="Malmstrom R."/>
            <person name="Stieglmeier M."/>
            <person name="Klingl A."/>
            <person name="Woyke T."/>
            <person name="Ryan C.M."/>
            <person name="Banfield J.F."/>
        </authorList>
    </citation>
    <scope>NUCLEOTIDE SEQUENCE [LARGE SCALE GENOMIC DNA]</scope>
    <source>
        <strain evidence="3">CG17_big_fil_post_rev_8_21_14_2_50_48_46</strain>
    </source>
</reference>
<dbReference type="Gene3D" id="1.25.40.10">
    <property type="entry name" value="Tetratricopeptide repeat domain"/>
    <property type="match status" value="4"/>
</dbReference>
<dbReference type="PROSITE" id="PS50293">
    <property type="entry name" value="TPR_REGION"/>
    <property type="match status" value="2"/>
</dbReference>